<feature type="short sequence motif" description="DGA/G" evidence="2">
    <location>
        <begin position="172"/>
        <end position="174"/>
    </location>
</feature>
<keyword evidence="3" id="KW-0472">Membrane</keyword>
<evidence type="ECO:0000256" key="3">
    <source>
        <dbReference type="SAM" id="Phobius"/>
    </source>
</evidence>
<dbReference type="HOGENOM" id="CLU_000288_144_9_7"/>
<accession>I2Q1E8</accession>
<feature type="domain" description="PNPLA" evidence="4">
    <location>
        <begin position="4"/>
        <end position="185"/>
    </location>
</feature>
<evidence type="ECO:0000313" key="5">
    <source>
        <dbReference type="EMBL" id="EIG53604.1"/>
    </source>
</evidence>
<dbReference type="SUPFAM" id="SSF52151">
    <property type="entry name" value="FabD/lysophospholipase-like"/>
    <property type="match status" value="1"/>
</dbReference>
<feature type="transmembrane region" description="Helical" evidence="3">
    <location>
        <begin position="38"/>
        <end position="58"/>
    </location>
</feature>
<feature type="active site" description="Nucleophile" evidence="2">
    <location>
        <position position="42"/>
    </location>
</feature>
<reference evidence="5" key="1">
    <citation type="submission" date="2011-11" db="EMBL/GenBank/DDBJ databases">
        <title>Improved High-Quality Draft sequence of Desulfovibrio sp. U5L.</title>
        <authorList>
            <consortium name="US DOE Joint Genome Institute"/>
            <person name="Lucas S."/>
            <person name="Han J."/>
            <person name="Lapidus A."/>
            <person name="Cheng J.-F."/>
            <person name="Goodwin L."/>
            <person name="Pitluck S."/>
            <person name="Peters L."/>
            <person name="Ovchinnikova G."/>
            <person name="Held B."/>
            <person name="Detter J.C."/>
            <person name="Han C."/>
            <person name="Tapia R."/>
            <person name="Land M."/>
            <person name="Hauser L."/>
            <person name="Kyrpides N."/>
            <person name="Ivanova N."/>
            <person name="Pagani I."/>
            <person name="Gabster J."/>
            <person name="Walker C."/>
            <person name="Stolyar S."/>
            <person name="Stahl D."/>
            <person name="Arkin A."/>
            <person name="Dehal P."/>
            <person name="Hazen T."/>
            <person name="Woyke T."/>
        </authorList>
    </citation>
    <scope>NUCLEOTIDE SEQUENCE [LARGE SCALE GENOMIC DNA]</scope>
    <source>
        <strain evidence="5">U5L</strain>
    </source>
</reference>
<dbReference type="PANTHER" id="PTHR24138:SF12">
    <property type="entry name" value="PATATIN FAMILY PROTEIN"/>
    <property type="match status" value="1"/>
</dbReference>
<dbReference type="AlphaFoldDB" id="I2Q1E8"/>
<proteinExistence type="predicted"/>
<evidence type="ECO:0000259" key="4">
    <source>
        <dbReference type="PROSITE" id="PS51635"/>
    </source>
</evidence>
<dbReference type="Pfam" id="PF01734">
    <property type="entry name" value="Patatin"/>
    <property type="match status" value="1"/>
</dbReference>
<keyword evidence="2" id="KW-0378">Hydrolase</keyword>
<protein>
    <submittedName>
        <fullName evidence="5">Patatin</fullName>
    </submittedName>
</protein>
<dbReference type="GO" id="GO:0016042">
    <property type="term" value="P:lipid catabolic process"/>
    <property type="evidence" value="ECO:0007669"/>
    <property type="project" value="UniProtKB-UniRule"/>
</dbReference>
<feature type="short sequence motif" description="GXGXXG" evidence="2">
    <location>
        <begin position="8"/>
        <end position="13"/>
    </location>
</feature>
<dbReference type="EMBL" id="JH600068">
    <property type="protein sequence ID" value="EIG53604.1"/>
    <property type="molecule type" value="Genomic_DNA"/>
</dbReference>
<dbReference type="InterPro" id="IPR002641">
    <property type="entry name" value="PNPLA_dom"/>
</dbReference>
<keyword evidence="1 2" id="KW-0443">Lipid metabolism</keyword>
<feature type="short sequence motif" description="GXSXG" evidence="2">
    <location>
        <begin position="40"/>
        <end position="44"/>
    </location>
</feature>
<evidence type="ECO:0000256" key="2">
    <source>
        <dbReference type="PROSITE-ProRule" id="PRU01161"/>
    </source>
</evidence>
<keyword evidence="3" id="KW-1133">Transmembrane helix</keyword>
<dbReference type="PROSITE" id="PS51635">
    <property type="entry name" value="PNPLA"/>
    <property type="match status" value="1"/>
</dbReference>
<dbReference type="OrthoDB" id="9807112at2"/>
<gene>
    <name evidence="5" type="ORF">DesU5LDRAFT_1930</name>
</gene>
<dbReference type="PANTHER" id="PTHR24138">
    <property type="entry name" value="INTRACELLLAR PHOSPHOLIPASE A FAMILY"/>
    <property type="match status" value="1"/>
</dbReference>
<dbReference type="GO" id="GO:0016787">
    <property type="term" value="F:hydrolase activity"/>
    <property type="evidence" value="ECO:0007669"/>
    <property type="project" value="UniProtKB-UniRule"/>
</dbReference>
<dbReference type="InterPro" id="IPR016035">
    <property type="entry name" value="Acyl_Trfase/lysoPLipase"/>
</dbReference>
<organism evidence="5">
    <name type="scientific">Desulfovibrio sp. U5L</name>
    <dbReference type="NCBI Taxonomy" id="596152"/>
    <lineage>
        <taxon>Bacteria</taxon>
        <taxon>Pseudomonadati</taxon>
        <taxon>Thermodesulfobacteriota</taxon>
        <taxon>Desulfovibrionia</taxon>
        <taxon>Desulfovibrionales</taxon>
        <taxon>Desulfovibrionaceae</taxon>
        <taxon>Desulfovibrio</taxon>
    </lineage>
</organism>
<name>I2Q1E8_9BACT</name>
<keyword evidence="3" id="KW-0812">Transmembrane</keyword>
<feature type="active site" description="Proton acceptor" evidence="2">
    <location>
        <position position="172"/>
    </location>
</feature>
<dbReference type="InterPro" id="IPR047156">
    <property type="entry name" value="Teg/CotR/CapV-like"/>
</dbReference>
<sequence>MKILAIDGGGIKGLLPALVLALFETRTGQPIAKNFDLIVGTSTGGILALGLAAGIPAMRLAEFYLEKGPAIFSRSLRKRVASLGGLADELYDAGELEVGLHEVFGGRALSGLQTRAMAVAYDIEGREAVLLRSWGCDDYLLAEVGRATSAAPTYFEPFLLKSLAGTTTPCIDGGVVANNPAMLGLLESWKLQAGGGLDSRLVSLGTGRCESPCLLEDARSFGLAEWAPHLVDIMFSGASELVHEQCASLLRGDYVRLQADLPRPVAMDATDAESFAVLRLAAKRLAESPEADRALELVGAA</sequence>
<evidence type="ECO:0000256" key="1">
    <source>
        <dbReference type="ARBA" id="ARBA00023098"/>
    </source>
</evidence>
<dbReference type="eggNOG" id="COG3621">
    <property type="taxonomic scope" value="Bacteria"/>
</dbReference>
<dbReference type="Gene3D" id="3.40.1090.10">
    <property type="entry name" value="Cytosolic phospholipase A2 catalytic domain"/>
    <property type="match status" value="1"/>
</dbReference>
<keyword evidence="2" id="KW-0442">Lipid degradation</keyword>
<dbReference type="STRING" id="596152.DesU5LDRAFT_1930"/>